<feature type="coiled-coil region" evidence="1">
    <location>
        <begin position="142"/>
        <end position="197"/>
    </location>
</feature>
<dbReference type="GO" id="GO:0006313">
    <property type="term" value="P:DNA transposition"/>
    <property type="evidence" value="ECO:0007669"/>
    <property type="project" value="InterPro"/>
</dbReference>
<gene>
    <name evidence="4" type="ORF">S03H2_00890</name>
</gene>
<dbReference type="GO" id="GO:0003677">
    <property type="term" value="F:DNA binding"/>
    <property type="evidence" value="ECO:0007669"/>
    <property type="project" value="InterPro"/>
</dbReference>
<feature type="domain" description="Transposase IS116/IS110/IS902 C-terminal" evidence="3">
    <location>
        <begin position="206"/>
        <end position="291"/>
    </location>
</feature>
<evidence type="ECO:0000256" key="1">
    <source>
        <dbReference type="SAM" id="Coils"/>
    </source>
</evidence>
<name>X1FIC7_9ZZZZ</name>
<dbReference type="PANTHER" id="PTHR33055">
    <property type="entry name" value="TRANSPOSASE FOR INSERTION SEQUENCE ELEMENT IS1111A"/>
    <property type="match status" value="1"/>
</dbReference>
<evidence type="ECO:0000259" key="2">
    <source>
        <dbReference type="Pfam" id="PF01548"/>
    </source>
</evidence>
<dbReference type="Pfam" id="PF02371">
    <property type="entry name" value="Transposase_20"/>
    <property type="match status" value="1"/>
</dbReference>
<dbReference type="EMBL" id="BARU01000224">
    <property type="protein sequence ID" value="GAH29144.1"/>
    <property type="molecule type" value="Genomic_DNA"/>
</dbReference>
<proteinExistence type="predicted"/>
<sequence>MKKNLFFIGLDISKADFAASIYQTPGQSIVTKEAIPNDPKGFEMLLLWLKDHHIDKKNCRICMEATGVYSQAIAYYLLFAGFPVSVEPPLKVKRAFDPIGHKTDPVDSKQIAEYAYRFQDELTSWQPRDEILEKIRQLLSVREQFTKQKVALKNAIQAYARQRVQVILIKKAQKETLAQIEKQIARIDKELARLIKQDPEILQKANHLKSIPGYGMLLAAHLLVITENFTKIQNSKRLASFVGIVPYQHQSGTSVFKRAKIRHFGPGPSRKLLRLAAQSVATHDVTFRGYYLRKLAQGKAKALVLNNIANKLLKVACAMVRNNTRYIKEHRSIHPMYLKSLKSA</sequence>
<comment type="caution">
    <text evidence="4">The sequence shown here is derived from an EMBL/GenBank/DDBJ whole genome shotgun (WGS) entry which is preliminary data.</text>
</comment>
<protein>
    <submittedName>
        <fullName evidence="4">Uncharacterized protein</fullName>
    </submittedName>
</protein>
<reference evidence="4" key="1">
    <citation type="journal article" date="2014" name="Front. Microbiol.">
        <title>High frequency of phylogenetically diverse reductive dehalogenase-homologous genes in deep subseafloor sedimentary metagenomes.</title>
        <authorList>
            <person name="Kawai M."/>
            <person name="Futagami T."/>
            <person name="Toyoda A."/>
            <person name="Takaki Y."/>
            <person name="Nishi S."/>
            <person name="Hori S."/>
            <person name="Arai W."/>
            <person name="Tsubouchi T."/>
            <person name="Morono Y."/>
            <person name="Uchiyama I."/>
            <person name="Ito T."/>
            <person name="Fujiyama A."/>
            <person name="Inagaki F."/>
            <person name="Takami H."/>
        </authorList>
    </citation>
    <scope>NUCLEOTIDE SEQUENCE</scope>
    <source>
        <strain evidence="4">Expedition CK06-06</strain>
    </source>
</reference>
<evidence type="ECO:0000313" key="4">
    <source>
        <dbReference type="EMBL" id="GAH29144.1"/>
    </source>
</evidence>
<feature type="domain" description="Transposase IS110-like N-terminal" evidence="2">
    <location>
        <begin position="8"/>
        <end position="159"/>
    </location>
</feature>
<dbReference type="InterPro" id="IPR002525">
    <property type="entry name" value="Transp_IS110-like_N"/>
</dbReference>
<keyword evidence="1" id="KW-0175">Coiled coil</keyword>
<dbReference type="InterPro" id="IPR003346">
    <property type="entry name" value="Transposase_20"/>
</dbReference>
<accession>X1FIC7</accession>
<dbReference type="GO" id="GO:0004803">
    <property type="term" value="F:transposase activity"/>
    <property type="evidence" value="ECO:0007669"/>
    <property type="project" value="InterPro"/>
</dbReference>
<dbReference type="Pfam" id="PF01548">
    <property type="entry name" value="DEDD_Tnp_IS110"/>
    <property type="match status" value="1"/>
</dbReference>
<evidence type="ECO:0000259" key="3">
    <source>
        <dbReference type="Pfam" id="PF02371"/>
    </source>
</evidence>
<organism evidence="4">
    <name type="scientific">marine sediment metagenome</name>
    <dbReference type="NCBI Taxonomy" id="412755"/>
    <lineage>
        <taxon>unclassified sequences</taxon>
        <taxon>metagenomes</taxon>
        <taxon>ecological metagenomes</taxon>
    </lineage>
</organism>
<dbReference type="AlphaFoldDB" id="X1FIC7"/>
<dbReference type="NCBIfam" id="NF033542">
    <property type="entry name" value="transpos_IS110"/>
    <property type="match status" value="1"/>
</dbReference>
<dbReference type="PANTHER" id="PTHR33055:SF3">
    <property type="entry name" value="PUTATIVE TRANSPOSASE FOR IS117-RELATED"/>
    <property type="match status" value="1"/>
</dbReference>
<dbReference type="InterPro" id="IPR047650">
    <property type="entry name" value="Transpos_IS110"/>
</dbReference>